<sequence>MPGYTNVDLQLPEWLDGAYGLTENLQTLRQLRIFLEAIIVLSIMTGYREAIAAFIKFVFNVVKDPRKAYQRSSPSLSRIGSTSTRSTKK</sequence>
<organism evidence="1 2">
    <name type="scientific">Panagrolaimus sp. ES5</name>
    <dbReference type="NCBI Taxonomy" id="591445"/>
    <lineage>
        <taxon>Eukaryota</taxon>
        <taxon>Metazoa</taxon>
        <taxon>Ecdysozoa</taxon>
        <taxon>Nematoda</taxon>
        <taxon>Chromadorea</taxon>
        <taxon>Rhabditida</taxon>
        <taxon>Tylenchina</taxon>
        <taxon>Panagrolaimomorpha</taxon>
        <taxon>Panagrolaimoidea</taxon>
        <taxon>Panagrolaimidae</taxon>
        <taxon>Panagrolaimus</taxon>
    </lineage>
</organism>
<name>A0AC34FPZ5_9BILA</name>
<reference evidence="2" key="1">
    <citation type="submission" date="2022-11" db="UniProtKB">
        <authorList>
            <consortium name="WormBaseParasite"/>
        </authorList>
    </citation>
    <scope>IDENTIFICATION</scope>
</reference>
<evidence type="ECO:0000313" key="2">
    <source>
        <dbReference type="WBParaSite" id="ES5_v2.g19444.t1"/>
    </source>
</evidence>
<proteinExistence type="predicted"/>
<protein>
    <submittedName>
        <fullName evidence="2">Uncharacterized protein</fullName>
    </submittedName>
</protein>
<accession>A0AC34FPZ5</accession>
<evidence type="ECO:0000313" key="1">
    <source>
        <dbReference type="Proteomes" id="UP000887579"/>
    </source>
</evidence>
<dbReference type="WBParaSite" id="ES5_v2.g19444.t1">
    <property type="protein sequence ID" value="ES5_v2.g19444.t1"/>
    <property type="gene ID" value="ES5_v2.g19444"/>
</dbReference>
<dbReference type="Proteomes" id="UP000887579">
    <property type="component" value="Unplaced"/>
</dbReference>